<evidence type="ECO:0000256" key="1">
    <source>
        <dbReference type="SAM" id="MobiDB-lite"/>
    </source>
</evidence>
<accession>A0A7J8CZ45</accession>
<feature type="region of interest" description="Disordered" evidence="1">
    <location>
        <begin position="1"/>
        <end position="78"/>
    </location>
</feature>
<keyword evidence="3" id="KW-1185">Reference proteome</keyword>
<evidence type="ECO:0000313" key="3">
    <source>
        <dbReference type="Proteomes" id="UP000550707"/>
    </source>
</evidence>
<dbReference type="EMBL" id="JACASF010000019">
    <property type="protein sequence ID" value="KAF6416161.1"/>
    <property type="molecule type" value="Genomic_DNA"/>
</dbReference>
<dbReference type="AlphaFoldDB" id="A0A7J8CZ45"/>
<organism evidence="2 3">
    <name type="scientific">Molossus molossus</name>
    <name type="common">Pallas' mastiff bat</name>
    <name type="synonym">Vespertilio molossus</name>
    <dbReference type="NCBI Taxonomy" id="27622"/>
    <lineage>
        <taxon>Eukaryota</taxon>
        <taxon>Metazoa</taxon>
        <taxon>Chordata</taxon>
        <taxon>Craniata</taxon>
        <taxon>Vertebrata</taxon>
        <taxon>Euteleostomi</taxon>
        <taxon>Mammalia</taxon>
        <taxon>Eutheria</taxon>
        <taxon>Laurasiatheria</taxon>
        <taxon>Chiroptera</taxon>
        <taxon>Yangochiroptera</taxon>
        <taxon>Molossidae</taxon>
        <taxon>Molossus</taxon>
    </lineage>
</organism>
<feature type="compositionally biased region" description="Basic residues" evidence="1">
    <location>
        <begin position="1"/>
        <end position="11"/>
    </location>
</feature>
<evidence type="ECO:0000313" key="2">
    <source>
        <dbReference type="EMBL" id="KAF6416161.1"/>
    </source>
</evidence>
<dbReference type="InParanoid" id="A0A7J8CZ45"/>
<feature type="compositionally biased region" description="Low complexity" evidence="1">
    <location>
        <begin position="64"/>
        <end position="78"/>
    </location>
</feature>
<sequence length="140" mass="15394">MRVRHGTRVRLKASSPASGGGWEKEDREGKHREERASRRETAERQGARARPLVAGGEEARGGLSASPSPGKARAPAARACAALRSRERALSLVRALTVSTTHQLRHQQQHRRHRPPSAAETTDTFSSAFLYCPRPLSTIR</sequence>
<feature type="compositionally biased region" description="Basic and acidic residues" evidence="1">
    <location>
        <begin position="22"/>
        <end position="46"/>
    </location>
</feature>
<comment type="caution">
    <text evidence="2">The sequence shown here is derived from an EMBL/GenBank/DDBJ whole genome shotgun (WGS) entry which is preliminary data.</text>
</comment>
<dbReference type="Proteomes" id="UP000550707">
    <property type="component" value="Unassembled WGS sequence"/>
</dbReference>
<feature type="region of interest" description="Disordered" evidence="1">
    <location>
        <begin position="100"/>
        <end position="122"/>
    </location>
</feature>
<gene>
    <name evidence="2" type="ORF">HJG59_009460</name>
</gene>
<name>A0A7J8CZ45_MOLMO</name>
<proteinExistence type="predicted"/>
<feature type="compositionally biased region" description="Basic residues" evidence="1">
    <location>
        <begin position="103"/>
        <end position="115"/>
    </location>
</feature>
<protein>
    <submittedName>
        <fullName evidence="2">Uncharacterized protein</fullName>
    </submittedName>
</protein>
<reference evidence="2 3" key="1">
    <citation type="journal article" date="2020" name="Nature">
        <title>Six reference-quality genomes reveal evolution of bat adaptations.</title>
        <authorList>
            <person name="Jebb D."/>
            <person name="Huang Z."/>
            <person name="Pippel M."/>
            <person name="Hughes G.M."/>
            <person name="Lavrichenko K."/>
            <person name="Devanna P."/>
            <person name="Winkler S."/>
            <person name="Jermiin L.S."/>
            <person name="Skirmuntt E.C."/>
            <person name="Katzourakis A."/>
            <person name="Burkitt-Gray L."/>
            <person name="Ray D.A."/>
            <person name="Sullivan K.A.M."/>
            <person name="Roscito J.G."/>
            <person name="Kirilenko B.M."/>
            <person name="Davalos L.M."/>
            <person name="Corthals A.P."/>
            <person name="Power M.L."/>
            <person name="Jones G."/>
            <person name="Ransome R.D."/>
            <person name="Dechmann D.K.N."/>
            <person name="Locatelli A.G."/>
            <person name="Puechmaille S.J."/>
            <person name="Fedrigo O."/>
            <person name="Jarvis E.D."/>
            <person name="Hiller M."/>
            <person name="Vernes S.C."/>
            <person name="Myers E.W."/>
            <person name="Teeling E.C."/>
        </authorList>
    </citation>
    <scope>NUCLEOTIDE SEQUENCE [LARGE SCALE GENOMIC DNA]</scope>
    <source>
        <strain evidence="2">MMolMol1</strain>
        <tissue evidence="2">Muscle</tissue>
    </source>
</reference>